<evidence type="ECO:0000313" key="1">
    <source>
        <dbReference type="EMBL" id="AYD82448.1"/>
    </source>
</evidence>
<gene>
    <name evidence="1" type="ORF">Aci05_149</name>
</gene>
<sequence>MIIVCTFKSANEIVTHSVAIFKGGKIVKQILNIKEDGLKTVLEAYNTHKDIYYRDVKSKASLKWR</sequence>
<protein>
    <submittedName>
        <fullName evidence="1">Uncharacterized protein</fullName>
    </submittedName>
</protein>
<dbReference type="EMBL" id="MH746814">
    <property type="protein sequence ID" value="AYD82448.1"/>
    <property type="molecule type" value="Genomic_DNA"/>
</dbReference>
<dbReference type="Proteomes" id="UP000269940">
    <property type="component" value="Segment"/>
</dbReference>
<accession>A0A386KAP1</accession>
<organism evidence="1 2">
    <name type="scientific">Acinetobacter phage vB_AbaM_B09_Aci05</name>
    <dbReference type="NCBI Taxonomy" id="2315458"/>
    <lineage>
        <taxon>Viruses</taxon>
        <taxon>Duplodnaviria</taxon>
        <taxon>Heunggongvirae</taxon>
        <taxon>Uroviricota</taxon>
        <taxon>Caudoviricetes</taxon>
        <taxon>Saclayvirus</taxon>
        <taxon>Saclayvirus Aci05</taxon>
    </lineage>
</organism>
<proteinExistence type="predicted"/>
<name>A0A386KAP1_9CAUD</name>
<keyword evidence="2" id="KW-1185">Reference proteome</keyword>
<reference evidence="1 2" key="1">
    <citation type="submission" date="2018-08" db="EMBL/GenBank/DDBJ databases">
        <title>Complete genome sequence of five Acinetobacter baumannii phages from Abidjan, Cote d'Ivoire.</title>
        <authorList>
            <person name="Essoh C."/>
            <person name="Vernadet J.-P."/>
            <person name="Vergnaud G."/>
            <person name="Resch G."/>
            <person name="Pourcel C."/>
        </authorList>
    </citation>
    <scope>NUCLEOTIDE SEQUENCE [LARGE SCALE GENOMIC DNA]</scope>
</reference>
<evidence type="ECO:0000313" key="2">
    <source>
        <dbReference type="Proteomes" id="UP000269940"/>
    </source>
</evidence>